<reference evidence="1" key="1">
    <citation type="submission" date="2018-02" db="EMBL/GenBank/DDBJ databases">
        <title>Rhizophora mucronata_Transcriptome.</title>
        <authorList>
            <person name="Meera S.P."/>
            <person name="Sreeshan A."/>
            <person name="Augustine A."/>
        </authorList>
    </citation>
    <scope>NUCLEOTIDE SEQUENCE</scope>
    <source>
        <tissue evidence="1">Leaf</tissue>
    </source>
</reference>
<proteinExistence type="predicted"/>
<dbReference type="EMBL" id="GGEC01001964">
    <property type="protein sequence ID" value="MBW82447.1"/>
    <property type="molecule type" value="Transcribed_RNA"/>
</dbReference>
<organism evidence="1">
    <name type="scientific">Rhizophora mucronata</name>
    <name type="common">Asiatic mangrove</name>
    <dbReference type="NCBI Taxonomy" id="61149"/>
    <lineage>
        <taxon>Eukaryota</taxon>
        <taxon>Viridiplantae</taxon>
        <taxon>Streptophyta</taxon>
        <taxon>Embryophyta</taxon>
        <taxon>Tracheophyta</taxon>
        <taxon>Spermatophyta</taxon>
        <taxon>Magnoliopsida</taxon>
        <taxon>eudicotyledons</taxon>
        <taxon>Gunneridae</taxon>
        <taxon>Pentapetalae</taxon>
        <taxon>rosids</taxon>
        <taxon>fabids</taxon>
        <taxon>Malpighiales</taxon>
        <taxon>Rhizophoraceae</taxon>
        <taxon>Rhizophora</taxon>
    </lineage>
</organism>
<accession>A0A2P2IMI8</accession>
<sequence>MKVLWLVTLFLPILLYLVQNFVCLHISNSQGLVLWLSRLFQHHFFTKWYNE</sequence>
<evidence type="ECO:0000313" key="1">
    <source>
        <dbReference type="EMBL" id="MBW82447.1"/>
    </source>
</evidence>
<dbReference type="AlphaFoldDB" id="A0A2P2IMI8"/>
<name>A0A2P2IMI8_RHIMU</name>
<protein>
    <submittedName>
        <fullName evidence="1">Uncharacterized protein</fullName>
    </submittedName>
</protein>